<dbReference type="Proteomes" id="UP001359559">
    <property type="component" value="Unassembled WGS sequence"/>
</dbReference>
<evidence type="ECO:0000313" key="3">
    <source>
        <dbReference type="Proteomes" id="UP001359559"/>
    </source>
</evidence>
<reference evidence="2 3" key="1">
    <citation type="submission" date="2024-01" db="EMBL/GenBank/DDBJ databases">
        <title>The genomes of 5 underutilized Papilionoideae crops provide insights into root nodulation and disease resistance.</title>
        <authorList>
            <person name="Yuan L."/>
        </authorList>
    </citation>
    <scope>NUCLEOTIDE SEQUENCE [LARGE SCALE GENOMIC DNA]</scope>
    <source>
        <strain evidence="2">LY-2023</strain>
        <tissue evidence="2">Leaf</tissue>
    </source>
</reference>
<organism evidence="2 3">
    <name type="scientific">Clitoria ternatea</name>
    <name type="common">Butterfly pea</name>
    <dbReference type="NCBI Taxonomy" id="43366"/>
    <lineage>
        <taxon>Eukaryota</taxon>
        <taxon>Viridiplantae</taxon>
        <taxon>Streptophyta</taxon>
        <taxon>Embryophyta</taxon>
        <taxon>Tracheophyta</taxon>
        <taxon>Spermatophyta</taxon>
        <taxon>Magnoliopsida</taxon>
        <taxon>eudicotyledons</taxon>
        <taxon>Gunneridae</taxon>
        <taxon>Pentapetalae</taxon>
        <taxon>rosids</taxon>
        <taxon>fabids</taxon>
        <taxon>Fabales</taxon>
        <taxon>Fabaceae</taxon>
        <taxon>Papilionoideae</taxon>
        <taxon>50 kb inversion clade</taxon>
        <taxon>NPAAA clade</taxon>
        <taxon>indigoferoid/millettioid clade</taxon>
        <taxon>Phaseoleae</taxon>
        <taxon>Clitoria</taxon>
    </lineage>
</organism>
<gene>
    <name evidence="2" type="ORF">RJT34_12389</name>
</gene>
<evidence type="ECO:0000256" key="1">
    <source>
        <dbReference type="SAM" id="SignalP"/>
    </source>
</evidence>
<keyword evidence="3" id="KW-1185">Reference proteome</keyword>
<comment type="caution">
    <text evidence="2">The sequence shown here is derived from an EMBL/GenBank/DDBJ whole genome shotgun (WGS) entry which is preliminary data.</text>
</comment>
<dbReference type="EMBL" id="JAYKXN010000003">
    <property type="protein sequence ID" value="KAK7301523.1"/>
    <property type="molecule type" value="Genomic_DNA"/>
</dbReference>
<proteinExistence type="predicted"/>
<sequence length="116" mass="12743">MERLFMVVIWLLGYSRLVLFSRGDVVVLGDEDGWVPGVKGVRSLKGLKVMWCLVVMGCGLEGLMVDFRGGDEEILGCLGLLWPYGLGCEFGVLMVEGWYGGDVFDGFRGVVVIGYI</sequence>
<feature type="chain" id="PRO_5043028906" description="Transmembrane protein" evidence="1">
    <location>
        <begin position="21"/>
        <end position="116"/>
    </location>
</feature>
<evidence type="ECO:0000313" key="2">
    <source>
        <dbReference type="EMBL" id="KAK7301523.1"/>
    </source>
</evidence>
<feature type="signal peptide" evidence="1">
    <location>
        <begin position="1"/>
        <end position="20"/>
    </location>
</feature>
<dbReference type="AlphaFoldDB" id="A0AAN9JM21"/>
<name>A0AAN9JM21_CLITE</name>
<evidence type="ECO:0008006" key="4">
    <source>
        <dbReference type="Google" id="ProtNLM"/>
    </source>
</evidence>
<protein>
    <recommendedName>
        <fullName evidence="4">Transmembrane protein</fullName>
    </recommendedName>
</protein>
<accession>A0AAN9JM21</accession>
<keyword evidence="1" id="KW-0732">Signal</keyword>